<proteinExistence type="predicted"/>
<reference evidence="3" key="2">
    <citation type="submission" date="2021-08" db="EMBL/GenBank/DDBJ databases">
        <authorList>
            <person name="Gostincar C."/>
            <person name="Sun X."/>
            <person name="Song Z."/>
            <person name="Gunde-Cimerman N."/>
        </authorList>
    </citation>
    <scope>NUCLEOTIDE SEQUENCE</scope>
    <source>
        <strain evidence="3">EXF-9298</strain>
    </source>
</reference>
<dbReference type="Proteomes" id="UP000729357">
    <property type="component" value="Unassembled WGS sequence"/>
</dbReference>
<dbReference type="Pfam" id="PF02037">
    <property type="entry name" value="SAP"/>
    <property type="match status" value="1"/>
</dbReference>
<dbReference type="EMBL" id="JAHFXS010000317">
    <property type="protein sequence ID" value="KAG9986315.1"/>
    <property type="molecule type" value="Genomic_DNA"/>
</dbReference>
<name>A0A9P8JZJ6_AURME</name>
<accession>A0A9P8JZJ6</accession>
<evidence type="ECO:0000259" key="2">
    <source>
        <dbReference type="PROSITE" id="PS50800"/>
    </source>
</evidence>
<dbReference type="AlphaFoldDB" id="A0A9P8JZJ6"/>
<feature type="compositionally biased region" description="Basic and acidic residues" evidence="1">
    <location>
        <begin position="511"/>
        <end position="533"/>
    </location>
</feature>
<dbReference type="Gene3D" id="1.10.720.30">
    <property type="entry name" value="SAP domain"/>
    <property type="match status" value="1"/>
</dbReference>
<organism evidence="3 4">
    <name type="scientific">Aureobasidium melanogenum</name>
    <name type="common">Aureobasidium pullulans var. melanogenum</name>
    <dbReference type="NCBI Taxonomy" id="46634"/>
    <lineage>
        <taxon>Eukaryota</taxon>
        <taxon>Fungi</taxon>
        <taxon>Dikarya</taxon>
        <taxon>Ascomycota</taxon>
        <taxon>Pezizomycotina</taxon>
        <taxon>Dothideomycetes</taxon>
        <taxon>Dothideomycetidae</taxon>
        <taxon>Dothideales</taxon>
        <taxon>Saccotheciaceae</taxon>
        <taxon>Aureobasidium</taxon>
    </lineage>
</organism>
<dbReference type="SUPFAM" id="SSF68906">
    <property type="entry name" value="SAP domain"/>
    <property type="match status" value="1"/>
</dbReference>
<dbReference type="InterPro" id="IPR003034">
    <property type="entry name" value="SAP_dom"/>
</dbReference>
<keyword evidence="4" id="KW-1185">Reference proteome</keyword>
<gene>
    <name evidence="3" type="ORF">KCU98_g4121</name>
</gene>
<evidence type="ECO:0000313" key="3">
    <source>
        <dbReference type="EMBL" id="KAG9986315.1"/>
    </source>
</evidence>
<feature type="domain" description="SAP" evidence="2">
    <location>
        <begin position="4"/>
        <end position="38"/>
    </location>
</feature>
<dbReference type="InterPro" id="IPR036361">
    <property type="entry name" value="SAP_dom_sf"/>
</dbReference>
<dbReference type="SMART" id="SM00513">
    <property type="entry name" value="SAP"/>
    <property type="match status" value="1"/>
</dbReference>
<feature type="region of interest" description="Disordered" evidence="1">
    <location>
        <begin position="511"/>
        <end position="535"/>
    </location>
</feature>
<reference evidence="3" key="1">
    <citation type="journal article" date="2021" name="J Fungi (Basel)">
        <title>Virulence traits and population genomics of the black yeast Aureobasidium melanogenum.</title>
        <authorList>
            <person name="Cernosa A."/>
            <person name="Sun X."/>
            <person name="Gostincar C."/>
            <person name="Fang C."/>
            <person name="Gunde-Cimerman N."/>
            <person name="Song Z."/>
        </authorList>
    </citation>
    <scope>NUCLEOTIDE SEQUENCE</scope>
    <source>
        <strain evidence="3">EXF-9298</strain>
    </source>
</reference>
<sequence length="654" mass="74318">MTEYEKMKKPELQALLRARRLPVSGNKDVLIERLKDNDNPQAHSPLRPDREDQNHLLEGVLEALKCCDPREVAKSVRQLVHAKHLRKAVKMLEKDLANRRGYSNPWRMIMKGERIKAGKCLEPTCPLCGTGTLCESLDRLCGASSKCTDRSCNDLENCSNCRGQIQELEDAYTQRKREDCADGSCGDLFKCLQCENRIQSAMVPLDTPGRFDGPLDPWISGDATHLRYLVSSIRTLVHSEYLTRLLRKLQDEKPDPGEWTDIKQKLKAGKCLASTCSLCSTGTMSESLDALSHGFKTDCGSEGTVKCSAIFTCSSCRQAAQNMEDTLSRFLNGSCKSGHCDSTECSECRKRLAADSSSESSHQDDEDSDSEHEGKYCLEDDCEGVKTCMLCQYEKIMEKVKRAEEALDDKRMRRFDQLGHCVGPDPNGPDSDLFPYGLGCRFLGCERCRMIEANTGPKMRNDELRRRRVEKIKTSLTESSDGTMTGVSRKWRFSNLDLHFTLQPENPLAKRMREEKQREKRERERACSQHERPSWFGTPEDPLPDLWMGRPILAEKEIRVLKVMDSQPKFYLSQMEESIIILAKGEKEKRFSTIIRRLEAELMSRDFWMQSLGFESDDGFGNIPAGDYRLVDPQSTSAQESGRVESWVADLPRF</sequence>
<evidence type="ECO:0000313" key="4">
    <source>
        <dbReference type="Proteomes" id="UP000729357"/>
    </source>
</evidence>
<feature type="non-terminal residue" evidence="3">
    <location>
        <position position="654"/>
    </location>
</feature>
<comment type="caution">
    <text evidence="3">The sequence shown here is derived from an EMBL/GenBank/DDBJ whole genome shotgun (WGS) entry which is preliminary data.</text>
</comment>
<protein>
    <recommendedName>
        <fullName evidence="2">SAP domain-containing protein</fullName>
    </recommendedName>
</protein>
<evidence type="ECO:0000256" key="1">
    <source>
        <dbReference type="SAM" id="MobiDB-lite"/>
    </source>
</evidence>
<dbReference type="PROSITE" id="PS50800">
    <property type="entry name" value="SAP"/>
    <property type="match status" value="1"/>
</dbReference>